<accession>A0A225D1A4</accession>
<dbReference type="Pfam" id="PF05345">
    <property type="entry name" value="He_PIG"/>
    <property type="match status" value="2"/>
</dbReference>
<organism evidence="2 3">
    <name type="scientific">Fimbriiglobus ruber</name>
    <dbReference type="NCBI Taxonomy" id="1908690"/>
    <lineage>
        <taxon>Bacteria</taxon>
        <taxon>Pseudomonadati</taxon>
        <taxon>Planctomycetota</taxon>
        <taxon>Planctomycetia</taxon>
        <taxon>Gemmatales</taxon>
        <taxon>Gemmataceae</taxon>
        <taxon>Fimbriiglobus</taxon>
    </lineage>
</organism>
<sequence length="740" mass="75234">MKLRIETLEDRTNPAPVNIGFGTGVYTFDVAGYQFHQNNANFSTTSSAFGFSSASMTAAQQVTTKNGGLVASKLNDAFDGALSFGLAPGGNPSETTYHDADGIVDITGNILTGDPNAIGTDGKSFNGLELAQQNAVFALTPTVPVIRSTLFITNPTNAPITQELGDFNNLGSDANTTIYTTSSGDTTFDAATDRWVVTFQNYSGTTSTDVRDLEVMQGPGSVASSASTTWTGNGNDRTNWLYTVTVNPGETKAIMEFDTLTGSLPLAAGFGQQVFDSNATVQSNGLLAGLSSQQLSEVVNWDFSPPTVQSVSAPAVTNASNPSAFDFTVTYSDNTAIDTSTLDGNDVLVTGPNGYSQLASFVSVDTPGNGTPRTATYELAAAQLPGGNGWDPTDNGNYTLTLQANQVADNNNNYAAAGSIGTFNVDIKQAPAITSADTTTFSAGTAGTFTVTTTGVPTASLMETGALPSGVTFADNGDGTATLAGTAVGTEGPYTFTLTADNGFGTPATQTFTLNVDQNPAITSAATDTLTVGTAGTFSVTTTGFPISALTETGALPSGVTFVDNGNGTATLAGTPIAGTGGTYDFTITAANGNRPDATQPFTLTVGEPPTITSAAATTFTTGTNGTFSITTGHDFPTATTLTETGALPSNVTFVDNGDGTATLAGTPAAGTGGTFALTVTAANGVTHTVTVDEPPTITSADATTLAVGTAGTFTVATAHDFPAPPPSRDWRPAYRGHLP</sequence>
<reference evidence="3" key="1">
    <citation type="submission" date="2017-06" db="EMBL/GenBank/DDBJ databases">
        <title>Genome analysis of Fimbriiglobus ruber SP5, the first member of the order Planctomycetales with confirmed chitinolytic capability.</title>
        <authorList>
            <person name="Ravin N.V."/>
            <person name="Rakitin A.L."/>
            <person name="Ivanova A.A."/>
            <person name="Beletsky A.V."/>
            <person name="Kulichevskaya I.S."/>
            <person name="Mardanov A.V."/>
            <person name="Dedysh S.N."/>
        </authorList>
    </citation>
    <scope>NUCLEOTIDE SEQUENCE [LARGE SCALE GENOMIC DNA]</scope>
    <source>
        <strain evidence="3">SP5</strain>
    </source>
</reference>
<proteinExistence type="predicted"/>
<dbReference type="InterPro" id="IPR013783">
    <property type="entry name" value="Ig-like_fold"/>
</dbReference>
<protein>
    <submittedName>
        <fullName evidence="2">Fibronectin type III domain protein</fullName>
    </submittedName>
</protein>
<dbReference type="GO" id="GO:0016020">
    <property type="term" value="C:membrane"/>
    <property type="evidence" value="ECO:0007669"/>
    <property type="project" value="InterPro"/>
</dbReference>
<feature type="region of interest" description="Disordered" evidence="1">
    <location>
        <begin position="719"/>
        <end position="740"/>
    </location>
</feature>
<dbReference type="SUPFAM" id="SSF49313">
    <property type="entry name" value="Cadherin-like"/>
    <property type="match status" value="2"/>
</dbReference>
<dbReference type="InterPro" id="IPR015919">
    <property type="entry name" value="Cadherin-like_sf"/>
</dbReference>
<name>A0A225D1A4_9BACT</name>
<dbReference type="EMBL" id="NIDE01000019">
    <property type="protein sequence ID" value="OWK34713.1"/>
    <property type="molecule type" value="Genomic_DNA"/>
</dbReference>
<gene>
    <name evidence="2" type="ORF">FRUB_09555</name>
</gene>
<dbReference type="Gene3D" id="2.60.40.10">
    <property type="entry name" value="Immunoglobulins"/>
    <property type="match status" value="2"/>
</dbReference>
<evidence type="ECO:0000256" key="1">
    <source>
        <dbReference type="SAM" id="MobiDB-lite"/>
    </source>
</evidence>
<dbReference type="AlphaFoldDB" id="A0A225D1A4"/>
<comment type="caution">
    <text evidence="2">The sequence shown here is derived from an EMBL/GenBank/DDBJ whole genome shotgun (WGS) entry which is preliminary data.</text>
</comment>
<dbReference type="GO" id="GO:0005509">
    <property type="term" value="F:calcium ion binding"/>
    <property type="evidence" value="ECO:0007669"/>
    <property type="project" value="InterPro"/>
</dbReference>
<evidence type="ECO:0000313" key="3">
    <source>
        <dbReference type="Proteomes" id="UP000214646"/>
    </source>
</evidence>
<evidence type="ECO:0000313" key="2">
    <source>
        <dbReference type="EMBL" id="OWK34713.1"/>
    </source>
</evidence>
<keyword evidence="3" id="KW-1185">Reference proteome</keyword>
<dbReference type="Proteomes" id="UP000214646">
    <property type="component" value="Unassembled WGS sequence"/>
</dbReference>